<evidence type="ECO:0000313" key="9">
    <source>
        <dbReference type="Proteomes" id="UP000594118"/>
    </source>
</evidence>
<comment type="similarity">
    <text evidence="2">Belongs to the EamA transporter family.</text>
</comment>
<dbReference type="InterPro" id="IPR050638">
    <property type="entry name" value="AA-Vitamin_Transporters"/>
</dbReference>
<keyword evidence="5 6" id="KW-0472">Membrane</keyword>
<dbReference type="RefSeq" id="WP_193083276.1">
    <property type="nucleotide sequence ID" value="NZ_CP045201.1"/>
</dbReference>
<evidence type="ECO:0000256" key="3">
    <source>
        <dbReference type="ARBA" id="ARBA00022692"/>
    </source>
</evidence>
<feature type="transmembrane region" description="Helical" evidence="6">
    <location>
        <begin position="89"/>
        <end position="106"/>
    </location>
</feature>
<protein>
    <submittedName>
        <fullName evidence="8">EamA family transporter</fullName>
    </submittedName>
</protein>
<dbReference type="KEGG" id="pshq:F3W81_09125"/>
<feature type="transmembrane region" description="Helical" evidence="6">
    <location>
        <begin position="5"/>
        <end position="28"/>
    </location>
</feature>
<dbReference type="Proteomes" id="UP000594118">
    <property type="component" value="Chromosome"/>
</dbReference>
<keyword evidence="4 6" id="KW-1133">Transmembrane helix</keyword>
<evidence type="ECO:0000256" key="5">
    <source>
        <dbReference type="ARBA" id="ARBA00023136"/>
    </source>
</evidence>
<evidence type="ECO:0000256" key="1">
    <source>
        <dbReference type="ARBA" id="ARBA00004141"/>
    </source>
</evidence>
<dbReference type="InterPro" id="IPR000620">
    <property type="entry name" value="EamA_dom"/>
</dbReference>
<reference evidence="8 9" key="1">
    <citation type="submission" date="2019-10" db="EMBL/GenBank/DDBJ databases">
        <title>Pseudopuniceibacterium sp. HQ09 islated from Antarctica.</title>
        <authorList>
            <person name="Liao L."/>
            <person name="Su S."/>
            <person name="Chen B."/>
            <person name="Yu Y."/>
        </authorList>
    </citation>
    <scope>NUCLEOTIDE SEQUENCE [LARGE SCALE GENOMIC DNA]</scope>
    <source>
        <strain evidence="8 9">HQ09</strain>
    </source>
</reference>
<dbReference type="Pfam" id="PF00892">
    <property type="entry name" value="EamA"/>
    <property type="match status" value="2"/>
</dbReference>
<evidence type="ECO:0000256" key="4">
    <source>
        <dbReference type="ARBA" id="ARBA00022989"/>
    </source>
</evidence>
<feature type="domain" description="EamA" evidence="7">
    <location>
        <begin position="147"/>
        <end position="283"/>
    </location>
</feature>
<feature type="transmembrane region" description="Helical" evidence="6">
    <location>
        <begin position="34"/>
        <end position="51"/>
    </location>
</feature>
<evidence type="ECO:0000259" key="7">
    <source>
        <dbReference type="Pfam" id="PF00892"/>
    </source>
</evidence>
<dbReference type="GO" id="GO:0016020">
    <property type="term" value="C:membrane"/>
    <property type="evidence" value="ECO:0007669"/>
    <property type="project" value="UniProtKB-SubCell"/>
</dbReference>
<name>A0A7L9WKN6_9RHOB</name>
<dbReference type="SUPFAM" id="SSF103481">
    <property type="entry name" value="Multidrug resistance efflux transporter EmrE"/>
    <property type="match status" value="2"/>
</dbReference>
<dbReference type="PANTHER" id="PTHR32322">
    <property type="entry name" value="INNER MEMBRANE TRANSPORTER"/>
    <property type="match status" value="1"/>
</dbReference>
<dbReference type="InterPro" id="IPR037185">
    <property type="entry name" value="EmrE-like"/>
</dbReference>
<sequence length="287" mass="30616">MSTPILFIATVFIWGTTWIAITAQIGAVPIAVSVFYRFALAGILLLAGLALTGRLRRPPVWRFVVLQALCLFCFNFLCLYTAATSIPSGLVSVIFSLASILNAINARIFFGERMSRQALFAGILGVSGLVLMFWHDLAVEIDPAALRGIGWAVLGTTFFSWGNMASRRNSALGIAPLTANAWGMGIGALALLTLLGVTGQPLVLPQGAAYWTALLYLSVIGSIIGFTTYLMLVARLGSAAAGYATVLFPIVALTASTLFENYQWSVTAILGVVLAALGNVVMFRRRS</sequence>
<feature type="transmembrane region" description="Helical" evidence="6">
    <location>
        <begin position="63"/>
        <end position="83"/>
    </location>
</feature>
<evidence type="ECO:0000256" key="2">
    <source>
        <dbReference type="ARBA" id="ARBA00007362"/>
    </source>
</evidence>
<keyword evidence="9" id="KW-1185">Reference proteome</keyword>
<dbReference type="EMBL" id="CP045201">
    <property type="protein sequence ID" value="QOL80961.1"/>
    <property type="molecule type" value="Genomic_DNA"/>
</dbReference>
<accession>A0A7L9WKN6</accession>
<gene>
    <name evidence="8" type="ORF">F3W81_09125</name>
</gene>
<dbReference type="PANTHER" id="PTHR32322:SF2">
    <property type="entry name" value="EAMA DOMAIN-CONTAINING PROTEIN"/>
    <property type="match status" value="1"/>
</dbReference>
<feature type="transmembrane region" description="Helical" evidence="6">
    <location>
        <begin position="144"/>
        <end position="162"/>
    </location>
</feature>
<feature type="transmembrane region" description="Helical" evidence="6">
    <location>
        <begin position="174"/>
        <end position="197"/>
    </location>
</feature>
<feature type="transmembrane region" description="Helical" evidence="6">
    <location>
        <begin position="264"/>
        <end position="283"/>
    </location>
</feature>
<evidence type="ECO:0000313" key="8">
    <source>
        <dbReference type="EMBL" id="QOL80961.1"/>
    </source>
</evidence>
<feature type="transmembrane region" description="Helical" evidence="6">
    <location>
        <begin position="239"/>
        <end position="258"/>
    </location>
</feature>
<dbReference type="AlphaFoldDB" id="A0A7L9WKN6"/>
<keyword evidence="3 6" id="KW-0812">Transmembrane</keyword>
<evidence type="ECO:0000256" key="6">
    <source>
        <dbReference type="SAM" id="Phobius"/>
    </source>
</evidence>
<proteinExistence type="inferred from homology"/>
<organism evidence="8 9">
    <name type="scientific">Pseudooceanicola spongiae</name>
    <dbReference type="NCBI Taxonomy" id="2613965"/>
    <lineage>
        <taxon>Bacteria</taxon>
        <taxon>Pseudomonadati</taxon>
        <taxon>Pseudomonadota</taxon>
        <taxon>Alphaproteobacteria</taxon>
        <taxon>Rhodobacterales</taxon>
        <taxon>Paracoccaceae</taxon>
        <taxon>Pseudooceanicola</taxon>
    </lineage>
</organism>
<feature type="domain" description="EamA" evidence="7">
    <location>
        <begin position="5"/>
        <end position="133"/>
    </location>
</feature>
<feature type="transmembrane region" description="Helical" evidence="6">
    <location>
        <begin position="118"/>
        <end position="138"/>
    </location>
</feature>
<feature type="transmembrane region" description="Helical" evidence="6">
    <location>
        <begin position="209"/>
        <end position="232"/>
    </location>
</feature>
<comment type="subcellular location">
    <subcellularLocation>
        <location evidence="1">Membrane</location>
        <topology evidence="1">Multi-pass membrane protein</topology>
    </subcellularLocation>
</comment>